<gene>
    <name evidence="9" type="ORF">QBC42DRAFT_264724</name>
</gene>
<sequence>MPRTRSTKGATAAASKDKTTTTPDTPASTSLYTLPSAPPNPPKLFILPESATPKARIITLQNPRYSRPARYLVCPTTGFYEFTKITTPSPSSQPRSWLLTPSSSSSSLSASSTTIQSPDLFLATPYDPLFLILPALATPCKRMFLSPDDHLDALPNPDRHLSNILTCESTRKLVERRMAVICDTVEAGDEVMYRLNEAKLLSEIISKAKKMAKDLPKSMEDKFVKKALEAPVMSIKSSQAPLPALAPPSLPTDESSADLDTQSAAAASSSSSSSATTPSTEMSESQLAATSTAATSVASRDDLEIISSSLVPSPEVLSLQRLRVSFSFILSSYLPPSLSAALKTQLPSQIDFKELDAYLDTLQKLRQEAAASRANDFSGKRTRDEEEDERLEKKRKLAEEEKLKKANVSRGVKKLAKVNVTGMKKMSDFFKKK</sequence>
<feature type="region of interest" description="Disordered" evidence="6">
    <location>
        <begin position="85"/>
        <end position="112"/>
    </location>
</feature>
<comment type="function">
    <text evidence="4">Non catalytic subunit of RNase H2, an endonuclease that specifically degrades the RNA of RNA:DNA hybrids. Participates in DNA replication, possibly by mediating the removal of lagging-strand Okazaki fragment RNA primers during DNA replication. Mediates the excision of single ribonucleotides from DNA:RNA duplexes.</text>
</comment>
<evidence type="ECO:0000313" key="9">
    <source>
        <dbReference type="EMBL" id="KAK4463790.1"/>
    </source>
</evidence>
<keyword evidence="10" id="KW-1185">Reference proteome</keyword>
<feature type="domain" description="Rnh202 triple barrel" evidence="8">
    <location>
        <begin position="46"/>
        <end position="127"/>
    </location>
</feature>
<feature type="region of interest" description="Disordered" evidence="6">
    <location>
        <begin position="239"/>
        <end position="288"/>
    </location>
</feature>
<evidence type="ECO:0000259" key="8">
    <source>
        <dbReference type="Pfam" id="PF17745"/>
    </source>
</evidence>
<feature type="domain" description="Ribonuclease H2 subunit B wHTH" evidence="7">
    <location>
        <begin position="130"/>
        <end position="343"/>
    </location>
</feature>
<dbReference type="EMBL" id="MU864955">
    <property type="protein sequence ID" value="KAK4463790.1"/>
    <property type="molecule type" value="Genomic_DNA"/>
</dbReference>
<feature type="compositionally biased region" description="Low complexity" evidence="6">
    <location>
        <begin position="258"/>
        <end position="288"/>
    </location>
</feature>
<evidence type="ECO:0000256" key="3">
    <source>
        <dbReference type="ARBA" id="ARBA00023242"/>
    </source>
</evidence>
<feature type="compositionally biased region" description="Low complexity" evidence="6">
    <location>
        <begin position="1"/>
        <end position="30"/>
    </location>
</feature>
<feature type="region of interest" description="Disordered" evidence="6">
    <location>
        <begin position="370"/>
        <end position="391"/>
    </location>
</feature>
<dbReference type="Gene3D" id="1.10.20.120">
    <property type="match status" value="1"/>
</dbReference>
<reference evidence="9" key="1">
    <citation type="journal article" date="2023" name="Mol. Phylogenet. Evol.">
        <title>Genome-scale phylogeny and comparative genomics of the fungal order Sordariales.</title>
        <authorList>
            <person name="Hensen N."/>
            <person name="Bonometti L."/>
            <person name="Westerberg I."/>
            <person name="Brannstrom I.O."/>
            <person name="Guillou S."/>
            <person name="Cros-Aarteil S."/>
            <person name="Calhoun S."/>
            <person name="Haridas S."/>
            <person name="Kuo A."/>
            <person name="Mondo S."/>
            <person name="Pangilinan J."/>
            <person name="Riley R."/>
            <person name="LaButti K."/>
            <person name="Andreopoulos B."/>
            <person name="Lipzen A."/>
            <person name="Chen C."/>
            <person name="Yan M."/>
            <person name="Daum C."/>
            <person name="Ng V."/>
            <person name="Clum A."/>
            <person name="Steindorff A."/>
            <person name="Ohm R.A."/>
            <person name="Martin F."/>
            <person name="Silar P."/>
            <person name="Natvig D.O."/>
            <person name="Lalanne C."/>
            <person name="Gautier V."/>
            <person name="Ament-Velasquez S.L."/>
            <person name="Kruys A."/>
            <person name="Hutchinson M.I."/>
            <person name="Powell A.J."/>
            <person name="Barry K."/>
            <person name="Miller A.N."/>
            <person name="Grigoriev I.V."/>
            <person name="Debuchy R."/>
            <person name="Gladieux P."/>
            <person name="Hiltunen Thoren M."/>
            <person name="Johannesson H."/>
        </authorList>
    </citation>
    <scope>NUCLEOTIDE SEQUENCE</scope>
    <source>
        <strain evidence="9">PSN324</strain>
    </source>
</reference>
<dbReference type="AlphaFoldDB" id="A0AAV9HUH0"/>
<comment type="caution">
    <text evidence="9">The sequence shown here is derived from an EMBL/GenBank/DDBJ whole genome shotgun (WGS) entry which is preliminary data.</text>
</comment>
<feature type="compositionally biased region" description="Polar residues" evidence="6">
    <location>
        <begin position="85"/>
        <end position="95"/>
    </location>
</feature>
<feature type="compositionally biased region" description="Low complexity" evidence="6">
    <location>
        <begin position="96"/>
        <end position="112"/>
    </location>
</feature>
<evidence type="ECO:0000256" key="6">
    <source>
        <dbReference type="SAM" id="MobiDB-lite"/>
    </source>
</evidence>
<evidence type="ECO:0000256" key="1">
    <source>
        <dbReference type="ARBA" id="ARBA00004123"/>
    </source>
</evidence>
<dbReference type="GO" id="GO:0032299">
    <property type="term" value="C:ribonuclease H2 complex"/>
    <property type="evidence" value="ECO:0007669"/>
    <property type="project" value="InterPro"/>
</dbReference>
<dbReference type="Proteomes" id="UP001321749">
    <property type="component" value="Unassembled WGS sequence"/>
</dbReference>
<dbReference type="InterPro" id="IPR040456">
    <property type="entry name" value="RNase_H2_suB"/>
</dbReference>
<evidence type="ECO:0000256" key="2">
    <source>
        <dbReference type="ARBA" id="ARBA00019062"/>
    </source>
</evidence>
<dbReference type="GO" id="GO:0006401">
    <property type="term" value="P:RNA catabolic process"/>
    <property type="evidence" value="ECO:0007669"/>
    <property type="project" value="TreeGrafter"/>
</dbReference>
<dbReference type="InterPro" id="IPR041195">
    <property type="entry name" value="Rnh202_N"/>
</dbReference>
<dbReference type="Pfam" id="PF09468">
    <property type="entry name" value="RNase_H2-Ydr279"/>
    <property type="match status" value="1"/>
</dbReference>
<evidence type="ECO:0000313" key="10">
    <source>
        <dbReference type="Proteomes" id="UP001321749"/>
    </source>
</evidence>
<reference evidence="9" key="2">
    <citation type="submission" date="2023-06" db="EMBL/GenBank/DDBJ databases">
        <authorList>
            <consortium name="Lawrence Berkeley National Laboratory"/>
            <person name="Mondo S.J."/>
            <person name="Hensen N."/>
            <person name="Bonometti L."/>
            <person name="Westerberg I."/>
            <person name="Brannstrom I.O."/>
            <person name="Guillou S."/>
            <person name="Cros-Aarteil S."/>
            <person name="Calhoun S."/>
            <person name="Haridas S."/>
            <person name="Kuo A."/>
            <person name="Pangilinan J."/>
            <person name="Riley R."/>
            <person name="Labutti K."/>
            <person name="Andreopoulos B."/>
            <person name="Lipzen A."/>
            <person name="Chen C."/>
            <person name="Yanf M."/>
            <person name="Daum C."/>
            <person name="Ng V."/>
            <person name="Clum A."/>
            <person name="Steindorff A."/>
            <person name="Ohm R."/>
            <person name="Martin F."/>
            <person name="Silar P."/>
            <person name="Natvig D."/>
            <person name="Lalanne C."/>
            <person name="Gautier V."/>
            <person name="Ament-Velasquez S.L."/>
            <person name="Kruys A."/>
            <person name="Hutchinson M.I."/>
            <person name="Powell A.J."/>
            <person name="Barry K."/>
            <person name="Miller A.N."/>
            <person name="Grigoriev I.V."/>
            <person name="Debuchy R."/>
            <person name="Gladieux P."/>
            <person name="Thoren M.H."/>
            <person name="Johannesson H."/>
        </authorList>
    </citation>
    <scope>NUCLEOTIDE SEQUENCE</scope>
    <source>
        <strain evidence="9">PSN324</strain>
    </source>
</reference>
<evidence type="ECO:0000256" key="5">
    <source>
        <dbReference type="ARBA" id="ARBA00033464"/>
    </source>
</evidence>
<dbReference type="PANTHER" id="PTHR13383:SF11">
    <property type="entry name" value="RIBONUCLEASE H2 SUBUNIT B"/>
    <property type="match status" value="1"/>
</dbReference>
<dbReference type="GO" id="GO:0005654">
    <property type="term" value="C:nucleoplasm"/>
    <property type="evidence" value="ECO:0007669"/>
    <property type="project" value="TreeGrafter"/>
</dbReference>
<evidence type="ECO:0000256" key="4">
    <source>
        <dbReference type="ARBA" id="ARBA00024778"/>
    </source>
</evidence>
<dbReference type="CDD" id="cd09270">
    <property type="entry name" value="RNase_H2-B"/>
    <property type="match status" value="1"/>
</dbReference>
<dbReference type="InterPro" id="IPR019024">
    <property type="entry name" value="RNase_H2_suB_wHTH"/>
</dbReference>
<dbReference type="PANTHER" id="PTHR13383">
    <property type="entry name" value="RIBONUCLEASE H2 SUBUNIT B"/>
    <property type="match status" value="1"/>
</dbReference>
<name>A0AAV9HUH0_9PEZI</name>
<dbReference type="Pfam" id="PF17745">
    <property type="entry name" value="Ydr279_N"/>
    <property type="match status" value="1"/>
</dbReference>
<comment type="subcellular location">
    <subcellularLocation>
        <location evidence="1">Nucleus</location>
    </subcellularLocation>
</comment>
<organism evidence="9 10">
    <name type="scientific">Cladorrhinum samala</name>
    <dbReference type="NCBI Taxonomy" id="585594"/>
    <lineage>
        <taxon>Eukaryota</taxon>
        <taxon>Fungi</taxon>
        <taxon>Dikarya</taxon>
        <taxon>Ascomycota</taxon>
        <taxon>Pezizomycotina</taxon>
        <taxon>Sordariomycetes</taxon>
        <taxon>Sordariomycetidae</taxon>
        <taxon>Sordariales</taxon>
        <taxon>Podosporaceae</taxon>
        <taxon>Cladorrhinum</taxon>
    </lineage>
</organism>
<proteinExistence type="predicted"/>
<keyword evidence="3" id="KW-0539">Nucleus</keyword>
<protein>
    <recommendedName>
        <fullName evidence="2">Ribonuclease H2 subunit B</fullName>
    </recommendedName>
    <alternativeName>
        <fullName evidence="5">Ribonuclease HI subunit B</fullName>
    </alternativeName>
</protein>
<evidence type="ECO:0000259" key="7">
    <source>
        <dbReference type="Pfam" id="PF09468"/>
    </source>
</evidence>
<feature type="region of interest" description="Disordered" evidence="6">
    <location>
        <begin position="1"/>
        <end position="37"/>
    </location>
</feature>
<accession>A0AAV9HUH0</accession>